<dbReference type="PANTHER" id="PTHR31170">
    <property type="entry name" value="BNAC04G53230D PROTEIN"/>
    <property type="match status" value="1"/>
</dbReference>
<evidence type="ECO:0000313" key="2">
    <source>
        <dbReference type="Proteomes" id="UP000554482"/>
    </source>
</evidence>
<organism evidence="1 2">
    <name type="scientific">Thalictrum thalictroides</name>
    <name type="common">Rue-anemone</name>
    <name type="synonym">Anemone thalictroides</name>
    <dbReference type="NCBI Taxonomy" id="46969"/>
    <lineage>
        <taxon>Eukaryota</taxon>
        <taxon>Viridiplantae</taxon>
        <taxon>Streptophyta</taxon>
        <taxon>Embryophyta</taxon>
        <taxon>Tracheophyta</taxon>
        <taxon>Spermatophyta</taxon>
        <taxon>Magnoliopsida</taxon>
        <taxon>Ranunculales</taxon>
        <taxon>Ranunculaceae</taxon>
        <taxon>Thalictroideae</taxon>
        <taxon>Thalictrum</taxon>
    </lineage>
</organism>
<comment type="caution">
    <text evidence="1">The sequence shown here is derived from an EMBL/GenBank/DDBJ whole genome shotgun (WGS) entry which is preliminary data.</text>
</comment>
<dbReference type="OrthoDB" id="1896044at2759"/>
<reference evidence="1 2" key="1">
    <citation type="submission" date="2020-06" db="EMBL/GenBank/DDBJ databases">
        <title>Transcriptomic and genomic resources for Thalictrum thalictroides and T. hernandezii: Facilitating candidate gene discovery in an emerging model plant lineage.</title>
        <authorList>
            <person name="Arias T."/>
            <person name="Riano-Pachon D.M."/>
            <person name="Di Stilio V.S."/>
        </authorList>
    </citation>
    <scope>NUCLEOTIDE SEQUENCE [LARGE SCALE GENOMIC DNA]</scope>
    <source>
        <strain evidence="2">cv. WT478/WT964</strain>
        <tissue evidence="1">Leaves</tissue>
    </source>
</reference>
<proteinExistence type="predicted"/>
<keyword evidence="1" id="KW-0472">Membrane</keyword>
<dbReference type="InterPro" id="IPR004158">
    <property type="entry name" value="DUF247_pln"/>
</dbReference>
<dbReference type="Proteomes" id="UP000554482">
    <property type="component" value="Unassembled WGS sequence"/>
</dbReference>
<accession>A0A7J6VRW8</accession>
<name>A0A7J6VRW8_THATH</name>
<keyword evidence="2" id="KW-1185">Reference proteome</keyword>
<sequence>MNRENEIIAEDKREFSAIDVDDGISFLAQRIRSLTPPQPLTLCSIYRVPDNLRKGNEDKYEPSVVSIGPYHRAKQNLNITEKHKLWYLRDFISRSTPPQTSLEDIVQAVKNLEEDARACYAEEIYLSSDDFVMMMEIGVKFKAKYGGWLLDVTFEEGYIALPPLVVGQLLKSKDDVKFLREPKIFFGNENEDEKFVTEIKMLCQRAKPTEFHYNDLRFNVRDIPKLGGTDKEQTCTTGM</sequence>
<protein>
    <submittedName>
        <fullName evidence="1">Putative transmembrane protein</fullName>
    </submittedName>
</protein>
<dbReference type="EMBL" id="JABWDY010027771">
    <property type="protein sequence ID" value="KAF5187623.1"/>
    <property type="molecule type" value="Genomic_DNA"/>
</dbReference>
<gene>
    <name evidence="1" type="ORF">FRX31_022792</name>
</gene>
<dbReference type="AlphaFoldDB" id="A0A7J6VRW8"/>
<evidence type="ECO:0000313" key="1">
    <source>
        <dbReference type="EMBL" id="KAF5187623.1"/>
    </source>
</evidence>
<dbReference type="Pfam" id="PF03140">
    <property type="entry name" value="DUF247"/>
    <property type="match status" value="1"/>
</dbReference>
<keyword evidence="1" id="KW-0812">Transmembrane</keyword>
<dbReference type="PANTHER" id="PTHR31170:SF25">
    <property type="entry name" value="BNAA09G04570D PROTEIN"/>
    <property type="match status" value="1"/>
</dbReference>